<proteinExistence type="predicted"/>
<dbReference type="AlphaFoldDB" id="A0A0B6YKT9"/>
<gene>
    <name evidence="1" type="primary">ORF28602</name>
</gene>
<protein>
    <submittedName>
        <fullName evidence="1">Uncharacterized protein</fullName>
    </submittedName>
</protein>
<evidence type="ECO:0000313" key="1">
    <source>
        <dbReference type="EMBL" id="CEK56819.1"/>
    </source>
</evidence>
<name>A0A0B6YKT9_9EUPU</name>
<dbReference type="EMBL" id="HACG01009954">
    <property type="protein sequence ID" value="CEK56819.1"/>
    <property type="molecule type" value="Transcribed_RNA"/>
</dbReference>
<organism evidence="1">
    <name type="scientific">Arion vulgaris</name>
    <dbReference type="NCBI Taxonomy" id="1028688"/>
    <lineage>
        <taxon>Eukaryota</taxon>
        <taxon>Metazoa</taxon>
        <taxon>Spiralia</taxon>
        <taxon>Lophotrochozoa</taxon>
        <taxon>Mollusca</taxon>
        <taxon>Gastropoda</taxon>
        <taxon>Heterobranchia</taxon>
        <taxon>Euthyneura</taxon>
        <taxon>Panpulmonata</taxon>
        <taxon>Eupulmonata</taxon>
        <taxon>Stylommatophora</taxon>
        <taxon>Helicina</taxon>
        <taxon>Arionoidea</taxon>
        <taxon>Arionidae</taxon>
        <taxon>Arion</taxon>
    </lineage>
</organism>
<feature type="non-terminal residue" evidence="1">
    <location>
        <position position="79"/>
    </location>
</feature>
<reference evidence="1" key="1">
    <citation type="submission" date="2014-12" db="EMBL/GenBank/DDBJ databases">
        <title>Insight into the proteome of Arion vulgaris.</title>
        <authorList>
            <person name="Aradska J."/>
            <person name="Bulat T."/>
            <person name="Smidak R."/>
            <person name="Sarate P."/>
            <person name="Gangsoo J."/>
            <person name="Sialana F."/>
            <person name="Bilban M."/>
            <person name="Lubec G."/>
        </authorList>
    </citation>
    <scope>NUCLEOTIDE SEQUENCE</scope>
    <source>
        <tissue evidence="1">Skin</tissue>
    </source>
</reference>
<sequence length="79" mass="8521">DSDGNITLLEALPVHLTSVDVLVNVRYGIYWKVVQFDLSITVLKCPGKTESGLDFPATPVLSVAMANCTGNHTGQVSRF</sequence>
<accession>A0A0B6YKT9</accession>
<feature type="non-terminal residue" evidence="1">
    <location>
        <position position="1"/>
    </location>
</feature>